<feature type="coiled-coil region" evidence="16">
    <location>
        <begin position="325"/>
        <end position="359"/>
    </location>
</feature>
<evidence type="ECO:0000256" key="12">
    <source>
        <dbReference type="ARBA" id="ARBA00023242"/>
    </source>
</evidence>
<evidence type="ECO:0000256" key="13">
    <source>
        <dbReference type="ARBA" id="ARBA00023306"/>
    </source>
</evidence>
<dbReference type="GeneID" id="20309522"/>
<dbReference type="AlphaFoldDB" id="H6BYV5"/>
<dbReference type="STRING" id="858893.H6BYV5"/>
<evidence type="ECO:0000313" key="20">
    <source>
        <dbReference type="Proteomes" id="UP000007304"/>
    </source>
</evidence>
<feature type="compositionally biased region" description="Polar residues" evidence="17">
    <location>
        <begin position="446"/>
        <end position="468"/>
    </location>
</feature>
<dbReference type="InterPro" id="IPR011009">
    <property type="entry name" value="Kinase-like_dom_sf"/>
</dbReference>
<keyword evidence="7" id="KW-0808">Transferase</keyword>
<evidence type="ECO:0000256" key="3">
    <source>
        <dbReference type="ARBA" id="ARBA00012513"/>
    </source>
</evidence>
<dbReference type="eggNOG" id="KOG0591">
    <property type="taxonomic scope" value="Eukaryota"/>
</dbReference>
<evidence type="ECO:0000256" key="6">
    <source>
        <dbReference type="ARBA" id="ARBA00022618"/>
    </source>
</evidence>
<gene>
    <name evidence="19" type="ORF">HMPREF1120_04883</name>
</gene>
<evidence type="ECO:0000313" key="19">
    <source>
        <dbReference type="EMBL" id="EHY56818.1"/>
    </source>
</evidence>
<evidence type="ECO:0000256" key="16">
    <source>
        <dbReference type="SAM" id="Coils"/>
    </source>
</evidence>
<keyword evidence="20" id="KW-1185">Reference proteome</keyword>
<dbReference type="SUPFAM" id="SSF56112">
    <property type="entry name" value="Protein kinase-like (PK-like)"/>
    <property type="match status" value="1"/>
</dbReference>
<evidence type="ECO:0000256" key="10">
    <source>
        <dbReference type="ARBA" id="ARBA00022777"/>
    </source>
</evidence>
<evidence type="ECO:0000256" key="9">
    <source>
        <dbReference type="ARBA" id="ARBA00022776"/>
    </source>
</evidence>
<keyword evidence="4" id="KW-0723">Serine/threonine-protein kinase</keyword>
<dbReference type="FunFam" id="1.10.510.10:FF:000697">
    <property type="entry name" value="G2-specific protein kinase nimA"/>
    <property type="match status" value="1"/>
</dbReference>
<dbReference type="RefSeq" id="XP_009157279.1">
    <property type="nucleotide sequence ID" value="XM_009159031.1"/>
</dbReference>
<dbReference type="EMBL" id="JH226133">
    <property type="protein sequence ID" value="EHY56818.1"/>
    <property type="molecule type" value="Genomic_DNA"/>
</dbReference>
<dbReference type="GO" id="GO:0004674">
    <property type="term" value="F:protein serine/threonine kinase activity"/>
    <property type="evidence" value="ECO:0007669"/>
    <property type="project" value="UniProtKB-KW"/>
</dbReference>
<dbReference type="SMART" id="SM00220">
    <property type="entry name" value="S_TKc"/>
    <property type="match status" value="1"/>
</dbReference>
<reference evidence="19" key="1">
    <citation type="submission" date="2011-07" db="EMBL/GenBank/DDBJ databases">
        <title>The Genome Sequence of Exophiala (Wangiella) dermatitidis NIH/UT8656.</title>
        <authorList>
            <consortium name="The Broad Institute Genome Sequencing Platform"/>
            <person name="Cuomo C."/>
            <person name="Wang Z."/>
            <person name="Hunicke-Smith S."/>
            <person name="Szanislo P.J."/>
            <person name="Earl A."/>
            <person name="Young S.K."/>
            <person name="Zeng Q."/>
            <person name="Gargeya S."/>
            <person name="Fitzgerald M."/>
            <person name="Haas B."/>
            <person name="Abouelleil A."/>
            <person name="Alvarado L."/>
            <person name="Arachchi H.M."/>
            <person name="Berlin A."/>
            <person name="Brown A."/>
            <person name="Chapman S.B."/>
            <person name="Chen Z."/>
            <person name="Dunbar C."/>
            <person name="Freedman E."/>
            <person name="Gearin G."/>
            <person name="Gellesch M."/>
            <person name="Goldberg J."/>
            <person name="Griggs A."/>
            <person name="Gujja S."/>
            <person name="Heiman D."/>
            <person name="Howarth C."/>
            <person name="Larson L."/>
            <person name="Lui A."/>
            <person name="MacDonald P.J.P."/>
            <person name="Montmayeur A."/>
            <person name="Murphy C."/>
            <person name="Neiman D."/>
            <person name="Pearson M."/>
            <person name="Priest M."/>
            <person name="Roberts A."/>
            <person name="Saif S."/>
            <person name="Shea T."/>
            <person name="Shenoy N."/>
            <person name="Sisk P."/>
            <person name="Stolte C."/>
            <person name="Sykes S."/>
            <person name="Wortman J."/>
            <person name="Nusbaum C."/>
            <person name="Birren B."/>
        </authorList>
    </citation>
    <scope>NUCLEOTIDE SEQUENCE</scope>
    <source>
        <strain evidence="19">NIH/UT8656</strain>
    </source>
</reference>
<comment type="catalytic activity">
    <reaction evidence="15">
        <text>L-seryl-[protein] + ATP = O-phospho-L-seryl-[protein] + ADP + H(+)</text>
        <dbReference type="Rhea" id="RHEA:17989"/>
        <dbReference type="Rhea" id="RHEA-COMP:9863"/>
        <dbReference type="Rhea" id="RHEA-COMP:11604"/>
        <dbReference type="ChEBI" id="CHEBI:15378"/>
        <dbReference type="ChEBI" id="CHEBI:29999"/>
        <dbReference type="ChEBI" id="CHEBI:30616"/>
        <dbReference type="ChEBI" id="CHEBI:83421"/>
        <dbReference type="ChEBI" id="CHEBI:456216"/>
        <dbReference type="EC" id="2.7.11.1"/>
    </reaction>
</comment>
<keyword evidence="13" id="KW-0131">Cell cycle</keyword>
<comment type="similarity">
    <text evidence="2">Belongs to the protein kinase superfamily. CAMK Ser/Thr protein kinase family.</text>
</comment>
<comment type="subcellular location">
    <subcellularLocation>
        <location evidence="1">Nucleus</location>
    </subcellularLocation>
</comment>
<organism evidence="19 20">
    <name type="scientific">Exophiala dermatitidis (strain ATCC 34100 / CBS 525.76 / NIH/UT8656)</name>
    <name type="common">Black yeast</name>
    <name type="synonym">Wangiella dermatitidis</name>
    <dbReference type="NCBI Taxonomy" id="858893"/>
    <lineage>
        <taxon>Eukaryota</taxon>
        <taxon>Fungi</taxon>
        <taxon>Dikarya</taxon>
        <taxon>Ascomycota</taxon>
        <taxon>Pezizomycotina</taxon>
        <taxon>Eurotiomycetes</taxon>
        <taxon>Chaetothyriomycetidae</taxon>
        <taxon>Chaetothyriales</taxon>
        <taxon>Herpotrichiellaceae</taxon>
        <taxon>Exophiala</taxon>
    </lineage>
</organism>
<dbReference type="FunFam" id="3.30.200.20:FF:000151">
    <property type="entry name" value="G2-specific protein kinase nimA"/>
    <property type="match status" value="1"/>
</dbReference>
<dbReference type="OrthoDB" id="10250725at2759"/>
<evidence type="ECO:0000256" key="5">
    <source>
        <dbReference type="ARBA" id="ARBA00022553"/>
    </source>
</evidence>
<dbReference type="PANTHER" id="PTHR44899">
    <property type="entry name" value="CAMK FAMILY PROTEIN KINASE"/>
    <property type="match status" value="1"/>
</dbReference>
<evidence type="ECO:0000256" key="8">
    <source>
        <dbReference type="ARBA" id="ARBA00022741"/>
    </source>
</evidence>
<dbReference type="GO" id="GO:0007059">
    <property type="term" value="P:chromosome segregation"/>
    <property type="evidence" value="ECO:0007669"/>
    <property type="project" value="UniProtKB-ARBA"/>
</dbReference>
<keyword evidence="12" id="KW-0539">Nucleus</keyword>
<dbReference type="PANTHER" id="PTHR44899:SF10">
    <property type="entry name" value="NIMA-RELATED KINASE 2"/>
    <property type="match status" value="1"/>
</dbReference>
<dbReference type="PROSITE" id="PS00108">
    <property type="entry name" value="PROTEIN_KINASE_ST"/>
    <property type="match status" value="1"/>
</dbReference>
<dbReference type="CDD" id="cd08217">
    <property type="entry name" value="STKc_Nek2"/>
    <property type="match status" value="1"/>
</dbReference>
<keyword evidence="8" id="KW-0547">Nucleotide-binding</keyword>
<keyword evidence="10 19" id="KW-0418">Kinase</keyword>
<dbReference type="Gene3D" id="1.10.510.10">
    <property type="entry name" value="Transferase(Phosphotransferase) domain 1"/>
    <property type="match status" value="1"/>
</dbReference>
<keyword evidence="5" id="KW-0597">Phosphoprotein</keyword>
<dbReference type="GO" id="GO:0051301">
    <property type="term" value="P:cell division"/>
    <property type="evidence" value="ECO:0007669"/>
    <property type="project" value="UniProtKB-KW"/>
</dbReference>
<keyword evidence="6" id="KW-0132">Cell division</keyword>
<feature type="compositionally biased region" description="Acidic residues" evidence="17">
    <location>
        <begin position="551"/>
        <end position="566"/>
    </location>
</feature>
<dbReference type="Pfam" id="PF00069">
    <property type="entry name" value="Pkinase"/>
    <property type="match status" value="2"/>
</dbReference>
<dbReference type="Proteomes" id="UP000007304">
    <property type="component" value="Unassembled WGS sequence"/>
</dbReference>
<evidence type="ECO:0000256" key="11">
    <source>
        <dbReference type="ARBA" id="ARBA00022840"/>
    </source>
</evidence>
<evidence type="ECO:0000256" key="1">
    <source>
        <dbReference type="ARBA" id="ARBA00004123"/>
    </source>
</evidence>
<dbReference type="Gene3D" id="3.30.200.20">
    <property type="entry name" value="Phosphorylase Kinase, domain 1"/>
    <property type="match status" value="2"/>
</dbReference>
<keyword evidence="16" id="KW-0175">Coiled coil</keyword>
<feature type="region of interest" description="Disordered" evidence="17">
    <location>
        <begin position="418"/>
        <end position="497"/>
    </location>
</feature>
<dbReference type="InterPro" id="IPR008271">
    <property type="entry name" value="Ser/Thr_kinase_AS"/>
</dbReference>
<keyword evidence="9" id="KW-0498">Mitosis</keyword>
<feature type="region of interest" description="Disordered" evidence="17">
    <location>
        <begin position="637"/>
        <end position="703"/>
    </location>
</feature>
<evidence type="ECO:0000256" key="2">
    <source>
        <dbReference type="ARBA" id="ARBA00006692"/>
    </source>
</evidence>
<protein>
    <recommendedName>
        <fullName evidence="3">non-specific serine/threonine protein kinase</fullName>
        <ecNumber evidence="3">2.7.11.1</ecNumber>
    </recommendedName>
</protein>
<feature type="region of interest" description="Disordered" evidence="17">
    <location>
        <begin position="535"/>
        <end position="601"/>
    </location>
</feature>
<evidence type="ECO:0000256" key="15">
    <source>
        <dbReference type="ARBA" id="ARBA00048679"/>
    </source>
</evidence>
<evidence type="ECO:0000256" key="7">
    <source>
        <dbReference type="ARBA" id="ARBA00022679"/>
    </source>
</evidence>
<dbReference type="OMA" id="AYFERDH"/>
<dbReference type="InParanoid" id="H6BYV5"/>
<proteinExistence type="inferred from homology"/>
<keyword evidence="11" id="KW-0067">ATP-binding</keyword>
<evidence type="ECO:0000256" key="17">
    <source>
        <dbReference type="SAM" id="MobiDB-lite"/>
    </source>
</evidence>
<dbReference type="PROSITE" id="PS50011">
    <property type="entry name" value="PROTEIN_KINASE_DOM"/>
    <property type="match status" value="1"/>
</dbReference>
<evidence type="ECO:0000256" key="14">
    <source>
        <dbReference type="ARBA" id="ARBA00047899"/>
    </source>
</evidence>
<evidence type="ECO:0000256" key="4">
    <source>
        <dbReference type="ARBA" id="ARBA00022527"/>
    </source>
</evidence>
<dbReference type="HOGENOM" id="CLU_000288_63_23_1"/>
<accession>H6BYV5</accession>
<feature type="compositionally biased region" description="Basic and acidic residues" evidence="17">
    <location>
        <begin position="663"/>
        <end position="673"/>
    </location>
</feature>
<dbReference type="GO" id="GO:0005524">
    <property type="term" value="F:ATP binding"/>
    <property type="evidence" value="ECO:0007669"/>
    <property type="project" value="UniProtKB-KW"/>
</dbReference>
<feature type="region of interest" description="Disordered" evidence="17">
    <location>
        <begin position="723"/>
        <end position="767"/>
    </location>
</feature>
<feature type="domain" description="Protein kinase" evidence="18">
    <location>
        <begin position="32"/>
        <end position="312"/>
    </location>
</feature>
<dbReference type="EC" id="2.7.11.1" evidence="3"/>
<dbReference type="InterPro" id="IPR000719">
    <property type="entry name" value="Prot_kinase_dom"/>
</dbReference>
<dbReference type="VEuPathDB" id="FungiDB:HMPREF1120_04883"/>
<evidence type="ECO:0000259" key="18">
    <source>
        <dbReference type="PROSITE" id="PS50011"/>
    </source>
</evidence>
<name>H6BYV5_EXODN</name>
<feature type="compositionally biased region" description="Low complexity" evidence="17">
    <location>
        <begin position="756"/>
        <end position="766"/>
    </location>
</feature>
<comment type="catalytic activity">
    <reaction evidence="14">
        <text>L-threonyl-[protein] + ATP = O-phospho-L-threonyl-[protein] + ADP + H(+)</text>
        <dbReference type="Rhea" id="RHEA:46608"/>
        <dbReference type="Rhea" id="RHEA-COMP:11060"/>
        <dbReference type="Rhea" id="RHEA-COMP:11605"/>
        <dbReference type="ChEBI" id="CHEBI:15378"/>
        <dbReference type="ChEBI" id="CHEBI:30013"/>
        <dbReference type="ChEBI" id="CHEBI:30616"/>
        <dbReference type="ChEBI" id="CHEBI:61977"/>
        <dbReference type="ChEBI" id="CHEBI:456216"/>
        <dbReference type="EC" id="2.7.11.1"/>
    </reaction>
</comment>
<sequence length="781" mass="87195">MREQPNGAYLIEPNAPSRLVNMALVPAENDKYEVQEIIGRGAFGIIRKVRRRRDGHVLCRKEINYLKMSQKERDQLHAEFSILSSLKHPNIVGYFHREHLKHTQELYLYMEYCGGGDLGCVIKELKRKNEYAKEEFVWRIFSQLVTALYRCHYGVDPPEPGDDLSRQKEVRPPAKGKMILHRDLKPENIFLGEDQSVKLGDFGLSKLMQSHDFASTYVGTPFYMSPEICAAEKYTLYSDIWSLGCIMYELCTKEPPFNANSHLQLVQRIRKGEFKPIPSIYSKDLANVIASCLKTNPMHRPDTISLLTVPYVWIARRQQEMVSIGKVLKTREEVAEQKLKQAEERLSALEADRAVMRTEIDAQLRREWEVKARLEIDRQVQMELENLRKRFEKEVDERVAQALSKHTHNADMRALRENHLAPGPGFNKENLDPHSSVNTAGEEDFPSTTDITDLSDLSLNSPATSTTKRGPAKRTKTPFARSKTTVDSPMDIQMTEPSPMSISSLALSPRRNAAAQATANPTVTATGAKNIFTEAERKKARWEPQLAYSSDDGEHDGLGEDSDDDGFPTLPSPTRPKSNVLSSDPFKQPHPLPSKSRPGLLRQNTTATMQKLTAKPTLFPSSAAAAQLRAGISAARRTAAESDIRPATGKPSSPSRRLSKIPSRTDLRDRNTSDDGSTSPLRRVATTGGRLPSKLAAGREPVASNGVGGRTLVELAQARAGGRPMSADSGVYVDSGVKNVPGRRSSDKELPPVPVWDPDVLGDDLPSPFLKRDTRTFRGMR</sequence>
<dbReference type="GO" id="GO:0005634">
    <property type="term" value="C:nucleus"/>
    <property type="evidence" value="ECO:0007669"/>
    <property type="project" value="UniProtKB-SubCell"/>
</dbReference>
<dbReference type="InterPro" id="IPR051131">
    <property type="entry name" value="NEK_Ser/Thr_kinase_NIMA"/>
</dbReference>
<dbReference type="GO" id="GO:0000278">
    <property type="term" value="P:mitotic cell cycle"/>
    <property type="evidence" value="ECO:0007669"/>
    <property type="project" value="UniProtKB-ARBA"/>
</dbReference>